<comment type="caution">
    <text evidence="3">The sequence shown here is derived from an EMBL/GenBank/DDBJ whole genome shotgun (WGS) entry which is preliminary data.</text>
</comment>
<evidence type="ECO:0000313" key="4">
    <source>
        <dbReference type="Proteomes" id="UP000224080"/>
    </source>
</evidence>
<dbReference type="Proteomes" id="UP000224080">
    <property type="component" value="Unassembled WGS sequence"/>
</dbReference>
<keyword evidence="2" id="KW-0732">Signal</keyword>
<feature type="signal peptide" evidence="2">
    <location>
        <begin position="1"/>
        <end position="16"/>
    </location>
</feature>
<feature type="region of interest" description="Disordered" evidence="1">
    <location>
        <begin position="27"/>
        <end position="57"/>
    </location>
</feature>
<keyword evidence="4" id="KW-1185">Reference proteome</keyword>
<dbReference type="AlphaFoldDB" id="A0A2B7WXP6"/>
<accession>A0A2B7WXP6</accession>
<proteinExistence type="predicted"/>
<protein>
    <submittedName>
        <fullName evidence="3">Uncharacterized protein</fullName>
    </submittedName>
</protein>
<feature type="chain" id="PRO_5011976261" evidence="2">
    <location>
        <begin position="17"/>
        <end position="208"/>
    </location>
</feature>
<dbReference type="OrthoDB" id="4188624at2759"/>
<organism evidence="3 4">
    <name type="scientific">Blastomyces parvus</name>
    <dbReference type="NCBI Taxonomy" id="2060905"/>
    <lineage>
        <taxon>Eukaryota</taxon>
        <taxon>Fungi</taxon>
        <taxon>Dikarya</taxon>
        <taxon>Ascomycota</taxon>
        <taxon>Pezizomycotina</taxon>
        <taxon>Eurotiomycetes</taxon>
        <taxon>Eurotiomycetidae</taxon>
        <taxon>Onygenales</taxon>
        <taxon>Ajellomycetaceae</taxon>
        <taxon>Blastomyces</taxon>
    </lineage>
</organism>
<dbReference type="EMBL" id="PDNC01000072">
    <property type="protein sequence ID" value="PGH01445.1"/>
    <property type="molecule type" value="Genomic_DNA"/>
</dbReference>
<evidence type="ECO:0000256" key="1">
    <source>
        <dbReference type="SAM" id="MobiDB-lite"/>
    </source>
</evidence>
<evidence type="ECO:0000313" key="3">
    <source>
        <dbReference type="EMBL" id="PGH01445.1"/>
    </source>
</evidence>
<name>A0A2B7WXP6_9EURO</name>
<evidence type="ECO:0000256" key="2">
    <source>
        <dbReference type="SAM" id="SignalP"/>
    </source>
</evidence>
<feature type="region of interest" description="Disordered" evidence="1">
    <location>
        <begin position="71"/>
        <end position="100"/>
    </location>
</feature>
<sequence length="208" mass="22523">MVFLFFISISSNPAICAFLAIPVPDFPSRHESGQQGGEEGVRRDGDEGDEEQKNADAPYLFIEPEWLDIRFPGPIPQHQRPLGRKREREPSAEINSGLDFEQEASMIAESKQGLGPGAPNPLRLVLATPGWTDGTPGLKDDQGSWNGSGDFFDDGGYAYSYSPLGSSGNLLFPSKSPSSASDLDAGILAQQHICSECSSAFEKRCELK</sequence>
<gene>
    <name evidence="3" type="ORF">GX51_05252</name>
</gene>
<reference evidence="3 4" key="1">
    <citation type="submission" date="2017-10" db="EMBL/GenBank/DDBJ databases">
        <title>Comparative genomics in systemic dimorphic fungi from Ajellomycetaceae.</title>
        <authorList>
            <person name="Munoz J.F."/>
            <person name="Mcewen J.G."/>
            <person name="Clay O.K."/>
            <person name="Cuomo C.A."/>
        </authorList>
    </citation>
    <scope>NUCLEOTIDE SEQUENCE [LARGE SCALE GENOMIC DNA]</scope>
    <source>
        <strain evidence="3 4">UAMH130</strain>
    </source>
</reference>